<organism evidence="4 5">
    <name type="scientific">Lactuca sativa</name>
    <name type="common">Garden lettuce</name>
    <dbReference type="NCBI Taxonomy" id="4236"/>
    <lineage>
        <taxon>Eukaryota</taxon>
        <taxon>Viridiplantae</taxon>
        <taxon>Streptophyta</taxon>
        <taxon>Embryophyta</taxon>
        <taxon>Tracheophyta</taxon>
        <taxon>Spermatophyta</taxon>
        <taxon>Magnoliopsida</taxon>
        <taxon>eudicotyledons</taxon>
        <taxon>Gunneridae</taxon>
        <taxon>Pentapetalae</taxon>
        <taxon>asterids</taxon>
        <taxon>campanulids</taxon>
        <taxon>Asterales</taxon>
        <taxon>Asteraceae</taxon>
        <taxon>Cichorioideae</taxon>
        <taxon>Cichorieae</taxon>
        <taxon>Lactucinae</taxon>
        <taxon>Lactuca</taxon>
    </lineage>
</organism>
<dbReference type="Pfam" id="PF10551">
    <property type="entry name" value="MULE"/>
    <property type="match status" value="1"/>
</dbReference>
<keyword evidence="2" id="KW-0812">Transmembrane</keyword>
<feature type="region of interest" description="Disordered" evidence="1">
    <location>
        <begin position="1"/>
        <end position="30"/>
    </location>
</feature>
<evidence type="ECO:0000256" key="2">
    <source>
        <dbReference type="SAM" id="Phobius"/>
    </source>
</evidence>
<gene>
    <name evidence="4" type="ORF">LSAT_V11C700353830</name>
</gene>
<protein>
    <recommendedName>
        <fullName evidence="3">MULE transposase domain-containing protein</fullName>
    </recommendedName>
</protein>
<evidence type="ECO:0000313" key="5">
    <source>
        <dbReference type="Proteomes" id="UP000235145"/>
    </source>
</evidence>
<feature type="transmembrane region" description="Helical" evidence="2">
    <location>
        <begin position="152"/>
        <end position="172"/>
    </location>
</feature>
<comment type="caution">
    <text evidence="4">The sequence shown here is derived from an EMBL/GenBank/DDBJ whole genome shotgun (WGS) entry which is preliminary data.</text>
</comment>
<dbReference type="AlphaFoldDB" id="A0A9R1X291"/>
<dbReference type="Proteomes" id="UP000235145">
    <property type="component" value="Unassembled WGS sequence"/>
</dbReference>
<keyword evidence="2" id="KW-0472">Membrane</keyword>
<name>A0A9R1X291_LACSA</name>
<evidence type="ECO:0000256" key="1">
    <source>
        <dbReference type="SAM" id="MobiDB-lite"/>
    </source>
</evidence>
<reference evidence="4 5" key="1">
    <citation type="journal article" date="2017" name="Nat. Commun.">
        <title>Genome assembly with in vitro proximity ligation data and whole-genome triplication in lettuce.</title>
        <authorList>
            <person name="Reyes-Chin-Wo S."/>
            <person name="Wang Z."/>
            <person name="Yang X."/>
            <person name="Kozik A."/>
            <person name="Arikit S."/>
            <person name="Song C."/>
            <person name="Xia L."/>
            <person name="Froenicke L."/>
            <person name="Lavelle D.O."/>
            <person name="Truco M.J."/>
            <person name="Xia R."/>
            <person name="Zhu S."/>
            <person name="Xu C."/>
            <person name="Xu H."/>
            <person name="Xu X."/>
            <person name="Cox K."/>
            <person name="Korf I."/>
            <person name="Meyers B.C."/>
            <person name="Michelmore R.W."/>
        </authorList>
    </citation>
    <scope>NUCLEOTIDE SEQUENCE [LARGE SCALE GENOMIC DNA]</scope>
    <source>
        <strain evidence="5">cv. Salinas</strain>
        <tissue evidence="4">Seedlings</tissue>
    </source>
</reference>
<evidence type="ECO:0000259" key="3">
    <source>
        <dbReference type="Pfam" id="PF10551"/>
    </source>
</evidence>
<keyword evidence="2" id="KW-1133">Transmembrane helix</keyword>
<keyword evidence="5" id="KW-1185">Reference proteome</keyword>
<dbReference type="PANTHER" id="PTHR31973:SF187">
    <property type="entry name" value="MUTATOR TRANSPOSASE MUDRA PROTEIN"/>
    <property type="match status" value="1"/>
</dbReference>
<evidence type="ECO:0000313" key="4">
    <source>
        <dbReference type="EMBL" id="KAJ0197935.1"/>
    </source>
</evidence>
<dbReference type="InterPro" id="IPR018289">
    <property type="entry name" value="MULE_transposase_dom"/>
</dbReference>
<feature type="domain" description="MULE transposase" evidence="3">
    <location>
        <begin position="241"/>
        <end position="324"/>
    </location>
</feature>
<proteinExistence type="predicted"/>
<dbReference type="EMBL" id="NBSK02000007">
    <property type="protein sequence ID" value="KAJ0197935.1"/>
    <property type="molecule type" value="Genomic_DNA"/>
</dbReference>
<sequence>MKQMASTSGTKKRKGPKLPEKTYLPDSDSDDDAFDFSFLDFSEETFKAPSKLCDDHFLNLLCDENILRNSIDGMVDDGDIPGDCYESPAQLKFALTNYAVHGGYQLYFEKSDRVRVIAKCGSGSSDNKKKCSVHLGLQLDGSTMKGHFRLSFVMKFICVLGIIILQLVSQTIPKDVIMKPKMTLLEMQEDVLQRFSVSVYVGQCQRARATVMGMIEGKLEDHYAKVWDYATAIRLSNTGTTCLGEILTAIGRDADNHVYPIAWAVVNVKNKDNWTWFIENLVADLDLGASNGLVVILDQHKGLVQAVADLLPHVEHRQYARHIFATFRKKYTGLELKNLF</sequence>
<dbReference type="PANTHER" id="PTHR31973">
    <property type="entry name" value="POLYPROTEIN, PUTATIVE-RELATED"/>
    <property type="match status" value="1"/>
</dbReference>
<accession>A0A9R1X291</accession>